<sequence length="519" mass="58792">IAEQLNQSEKLYKDLNQTWEEKLAKTEEIHKEREAALEELGISIEKGFIGVSTPKKMPHLVNLSDDPLLAECLVYNLKPGTTTVGNVDTTGTAEIRLNGSKILHDHCTFENVDGAVTVVPKDNASIMVNGVRIDKPKRLHSGFRIILGDFHIFRFNHPQEAREERAERGQSMLRHAIVPDRLGSPSPSRRAGHERSHSAMSFVDADTDQWSDGVATPNYFSKPGAGRDSDWSFARREAVSALLGPDQRMSNLTDEELDVLFEDLQRVRADRKGKTESRVFVGDDDQDSSSSYPVREKYASNGTLDNFSLDTALTIPTTPQIDEEDERLRFVREELQTQLERQKDEYQARLKSAEESNVEIEEVRVEKAKMEESLLAVREDMQKQLQAQKDDFERQRRELAEQKEEYERQLSELRQPIEPTPPESSGSTALLPQQKEQARIALNRWQQRRYVAMAETILQSAATLKEAQVMSQQMDKHVVFQFCIVDVGHTTVSSYDLVLNDVSGEGDEDLDVAPKPCVA</sequence>
<evidence type="ECO:0000313" key="2">
    <source>
        <dbReference type="Proteomes" id="UP001186974"/>
    </source>
</evidence>
<feature type="non-terminal residue" evidence="1">
    <location>
        <position position="1"/>
    </location>
</feature>
<proteinExistence type="predicted"/>
<protein>
    <submittedName>
        <fullName evidence="1">Uncharacterized protein</fullName>
    </submittedName>
</protein>
<comment type="caution">
    <text evidence="1">The sequence shown here is derived from an EMBL/GenBank/DDBJ whole genome shotgun (WGS) entry which is preliminary data.</text>
</comment>
<keyword evidence="2" id="KW-1185">Reference proteome</keyword>
<reference evidence="1" key="1">
    <citation type="submission" date="2024-09" db="EMBL/GenBank/DDBJ databases">
        <title>Black Yeasts Isolated from many extreme environments.</title>
        <authorList>
            <person name="Coleine C."/>
            <person name="Stajich J.E."/>
            <person name="Selbmann L."/>
        </authorList>
    </citation>
    <scope>NUCLEOTIDE SEQUENCE</scope>
    <source>
        <strain evidence="1">CCFEE 5737</strain>
    </source>
</reference>
<feature type="non-terminal residue" evidence="1">
    <location>
        <position position="519"/>
    </location>
</feature>
<dbReference type="EMBL" id="JAWDJW010003702">
    <property type="protein sequence ID" value="KAK3076668.1"/>
    <property type="molecule type" value="Genomic_DNA"/>
</dbReference>
<name>A0ACC3DIX8_9PEZI</name>
<dbReference type="Proteomes" id="UP001186974">
    <property type="component" value="Unassembled WGS sequence"/>
</dbReference>
<accession>A0ACC3DIX8</accession>
<evidence type="ECO:0000313" key="1">
    <source>
        <dbReference type="EMBL" id="KAK3076668.1"/>
    </source>
</evidence>
<organism evidence="1 2">
    <name type="scientific">Coniosporium uncinatum</name>
    <dbReference type="NCBI Taxonomy" id="93489"/>
    <lineage>
        <taxon>Eukaryota</taxon>
        <taxon>Fungi</taxon>
        <taxon>Dikarya</taxon>
        <taxon>Ascomycota</taxon>
        <taxon>Pezizomycotina</taxon>
        <taxon>Dothideomycetes</taxon>
        <taxon>Dothideomycetes incertae sedis</taxon>
        <taxon>Coniosporium</taxon>
    </lineage>
</organism>
<gene>
    <name evidence="1" type="ORF">LTS18_012391</name>
</gene>